<keyword evidence="2" id="KW-0472">Membrane</keyword>
<name>A0A5C3LYM8_9AGAR</name>
<feature type="transmembrane region" description="Helical" evidence="2">
    <location>
        <begin position="166"/>
        <end position="187"/>
    </location>
</feature>
<feature type="transmembrane region" description="Helical" evidence="2">
    <location>
        <begin position="199"/>
        <end position="217"/>
    </location>
</feature>
<evidence type="ECO:0000256" key="2">
    <source>
        <dbReference type="SAM" id="Phobius"/>
    </source>
</evidence>
<feature type="transmembrane region" description="Helical" evidence="2">
    <location>
        <begin position="52"/>
        <end position="70"/>
    </location>
</feature>
<feature type="domain" description="DUF6534" evidence="3">
    <location>
        <begin position="171"/>
        <end position="256"/>
    </location>
</feature>
<protein>
    <recommendedName>
        <fullName evidence="3">DUF6534 domain-containing protein</fullName>
    </recommendedName>
</protein>
<dbReference type="AlphaFoldDB" id="A0A5C3LYM8"/>
<gene>
    <name evidence="4" type="ORF">BDQ12DRAFT_657512</name>
</gene>
<feature type="transmembrane region" description="Helical" evidence="2">
    <location>
        <begin position="123"/>
        <end position="146"/>
    </location>
</feature>
<organism evidence="4 5">
    <name type="scientific">Crucibulum laeve</name>
    <dbReference type="NCBI Taxonomy" id="68775"/>
    <lineage>
        <taxon>Eukaryota</taxon>
        <taxon>Fungi</taxon>
        <taxon>Dikarya</taxon>
        <taxon>Basidiomycota</taxon>
        <taxon>Agaricomycotina</taxon>
        <taxon>Agaricomycetes</taxon>
        <taxon>Agaricomycetidae</taxon>
        <taxon>Agaricales</taxon>
        <taxon>Agaricineae</taxon>
        <taxon>Nidulariaceae</taxon>
        <taxon>Crucibulum</taxon>
    </lineage>
</organism>
<sequence length="339" mass="36593">MESPAVGGVPVVILSGPLILGYILNWGLYGVLSTQVYLYYIAFPNDRLYAKALVYGTYTLETLQSILIAHDAFKTFGQGFGNFDVLNSIQFLWLTIPVIGGIATCLVQFFYAYRISVLSQTKLMAIIISVMSIGQWVAAILAGVFAVKAGTLTKLDSAAVRTAQGVWGGLSAACDITIAACMSYELSRRGTGFRSTQALLIRILRLVVGTGILTALMDIVNLILFNGISHTAYFIVPGAILGKLYTNSMMVILNSRLDIVGGRHADQSGSEIMMQPSSFRANLQESHSRRAESEHGVSLSGSEGKRPAWDSELGMEENNLKGIQIGVNIQKTVALSPPQ</sequence>
<proteinExistence type="predicted"/>
<keyword evidence="5" id="KW-1185">Reference proteome</keyword>
<keyword evidence="2" id="KW-0812">Transmembrane</keyword>
<reference evidence="4 5" key="1">
    <citation type="journal article" date="2019" name="Nat. Ecol. Evol.">
        <title>Megaphylogeny resolves global patterns of mushroom evolution.</title>
        <authorList>
            <person name="Varga T."/>
            <person name="Krizsan K."/>
            <person name="Foldi C."/>
            <person name="Dima B."/>
            <person name="Sanchez-Garcia M."/>
            <person name="Sanchez-Ramirez S."/>
            <person name="Szollosi G.J."/>
            <person name="Szarkandi J.G."/>
            <person name="Papp V."/>
            <person name="Albert L."/>
            <person name="Andreopoulos W."/>
            <person name="Angelini C."/>
            <person name="Antonin V."/>
            <person name="Barry K.W."/>
            <person name="Bougher N.L."/>
            <person name="Buchanan P."/>
            <person name="Buyck B."/>
            <person name="Bense V."/>
            <person name="Catcheside P."/>
            <person name="Chovatia M."/>
            <person name="Cooper J."/>
            <person name="Damon W."/>
            <person name="Desjardin D."/>
            <person name="Finy P."/>
            <person name="Geml J."/>
            <person name="Haridas S."/>
            <person name="Hughes K."/>
            <person name="Justo A."/>
            <person name="Karasinski D."/>
            <person name="Kautmanova I."/>
            <person name="Kiss B."/>
            <person name="Kocsube S."/>
            <person name="Kotiranta H."/>
            <person name="LaButti K.M."/>
            <person name="Lechner B.E."/>
            <person name="Liimatainen K."/>
            <person name="Lipzen A."/>
            <person name="Lukacs Z."/>
            <person name="Mihaltcheva S."/>
            <person name="Morgado L.N."/>
            <person name="Niskanen T."/>
            <person name="Noordeloos M.E."/>
            <person name="Ohm R.A."/>
            <person name="Ortiz-Santana B."/>
            <person name="Ovrebo C."/>
            <person name="Racz N."/>
            <person name="Riley R."/>
            <person name="Savchenko A."/>
            <person name="Shiryaev A."/>
            <person name="Soop K."/>
            <person name="Spirin V."/>
            <person name="Szebenyi C."/>
            <person name="Tomsovsky M."/>
            <person name="Tulloss R.E."/>
            <person name="Uehling J."/>
            <person name="Grigoriev I.V."/>
            <person name="Vagvolgyi C."/>
            <person name="Papp T."/>
            <person name="Martin F.M."/>
            <person name="Miettinen O."/>
            <person name="Hibbett D.S."/>
            <person name="Nagy L.G."/>
        </authorList>
    </citation>
    <scope>NUCLEOTIDE SEQUENCE [LARGE SCALE GENOMIC DNA]</scope>
    <source>
        <strain evidence="4 5">CBS 166.37</strain>
    </source>
</reference>
<dbReference type="InterPro" id="IPR045339">
    <property type="entry name" value="DUF6534"/>
</dbReference>
<evidence type="ECO:0000313" key="4">
    <source>
        <dbReference type="EMBL" id="TFK33881.1"/>
    </source>
</evidence>
<evidence type="ECO:0000259" key="3">
    <source>
        <dbReference type="Pfam" id="PF20152"/>
    </source>
</evidence>
<dbReference type="Pfam" id="PF20152">
    <property type="entry name" value="DUF6534"/>
    <property type="match status" value="1"/>
</dbReference>
<evidence type="ECO:0000256" key="1">
    <source>
        <dbReference type="SAM" id="MobiDB-lite"/>
    </source>
</evidence>
<dbReference type="EMBL" id="ML213640">
    <property type="protein sequence ID" value="TFK33881.1"/>
    <property type="molecule type" value="Genomic_DNA"/>
</dbReference>
<dbReference type="PANTHER" id="PTHR40465">
    <property type="entry name" value="CHROMOSOME 1, WHOLE GENOME SHOTGUN SEQUENCE"/>
    <property type="match status" value="1"/>
</dbReference>
<accession>A0A5C3LYM8</accession>
<evidence type="ECO:0000313" key="5">
    <source>
        <dbReference type="Proteomes" id="UP000308652"/>
    </source>
</evidence>
<feature type="compositionally biased region" description="Basic and acidic residues" evidence="1">
    <location>
        <begin position="286"/>
        <end position="295"/>
    </location>
</feature>
<keyword evidence="2" id="KW-1133">Transmembrane helix</keyword>
<feature type="region of interest" description="Disordered" evidence="1">
    <location>
        <begin position="283"/>
        <end position="309"/>
    </location>
</feature>
<feature type="transmembrane region" description="Helical" evidence="2">
    <location>
        <begin position="90"/>
        <end position="111"/>
    </location>
</feature>
<feature type="transmembrane region" description="Helical" evidence="2">
    <location>
        <begin position="223"/>
        <end position="246"/>
    </location>
</feature>
<dbReference type="PANTHER" id="PTHR40465:SF1">
    <property type="entry name" value="DUF6534 DOMAIN-CONTAINING PROTEIN"/>
    <property type="match status" value="1"/>
</dbReference>
<dbReference type="OrthoDB" id="2536347at2759"/>
<feature type="transmembrane region" description="Helical" evidence="2">
    <location>
        <begin position="19"/>
        <end position="40"/>
    </location>
</feature>
<dbReference type="Proteomes" id="UP000308652">
    <property type="component" value="Unassembled WGS sequence"/>
</dbReference>